<evidence type="ECO:0000313" key="8">
    <source>
        <dbReference type="EMBL" id="NEY21054.1"/>
    </source>
</evidence>
<name>A0A0A6VEU5_9BACI</name>
<evidence type="ECO:0000256" key="3">
    <source>
        <dbReference type="ARBA" id="ARBA00022692"/>
    </source>
</evidence>
<reference evidence="8 10" key="3">
    <citation type="submission" date="2020-03" db="EMBL/GenBank/DDBJ databases">
        <title>Bacillus aquiflavi sp. nov., isolated from yellow water of strong flavor Chinese baijiu in Yibin region of China.</title>
        <authorList>
            <person name="Xie J."/>
        </authorList>
    </citation>
    <scope>NUCLEOTIDE SEQUENCE [LARGE SCALE GENOMIC DNA]</scope>
    <source>
        <strain evidence="8 10">Gsoil 114</strain>
    </source>
</reference>
<dbReference type="AlphaFoldDB" id="A0A0A6VEU5"/>
<dbReference type="RefSeq" id="WP_025728594.1">
    <property type="nucleotide sequence ID" value="NZ_JAAIWK010000025.1"/>
</dbReference>
<dbReference type="OrthoDB" id="3176438at2"/>
<evidence type="ECO:0000313" key="7">
    <source>
        <dbReference type="EMBL" id="KHD85074.1"/>
    </source>
</evidence>
<evidence type="ECO:0000313" key="10">
    <source>
        <dbReference type="Proteomes" id="UP000476934"/>
    </source>
</evidence>
<evidence type="ECO:0000256" key="4">
    <source>
        <dbReference type="ARBA" id="ARBA00022989"/>
    </source>
</evidence>
<proteinExistence type="predicted"/>
<keyword evidence="10" id="KW-1185">Reference proteome</keyword>
<comment type="caution">
    <text evidence="7">The sequence shown here is derived from an EMBL/GenBank/DDBJ whole genome shotgun (WGS) entry which is preliminary data.</text>
</comment>
<comment type="subcellular location">
    <subcellularLocation>
        <location evidence="1">Cell membrane</location>
        <topology evidence="1">Multi-pass membrane protein</topology>
    </subcellularLocation>
</comment>
<feature type="transmembrane region" description="Helical" evidence="6">
    <location>
        <begin position="92"/>
        <end position="114"/>
    </location>
</feature>
<dbReference type="Proteomes" id="UP000030588">
    <property type="component" value="Unassembled WGS sequence"/>
</dbReference>
<evidence type="ECO:0000256" key="2">
    <source>
        <dbReference type="ARBA" id="ARBA00022475"/>
    </source>
</evidence>
<reference evidence="7 9" key="1">
    <citation type="submission" date="2014-10" db="EMBL/GenBank/DDBJ databases">
        <title>Draft genome of phytase producing Bacillus ginsengihumi strain M2.11.</title>
        <authorList>
            <person name="Toymentseva A."/>
            <person name="Boulygina E.A."/>
            <person name="Kazakov S.V."/>
            <person name="Kayumov I."/>
            <person name="Suleimanova A.D."/>
            <person name="Mardanova A.M."/>
            <person name="Maria S.N."/>
            <person name="Sergey M.Y."/>
            <person name="Sharipova M.R."/>
        </authorList>
    </citation>
    <scope>NUCLEOTIDE SEQUENCE [LARGE SCALE GENOMIC DNA]</scope>
    <source>
        <strain evidence="7 9">M2.11</strain>
    </source>
</reference>
<evidence type="ECO:0000256" key="6">
    <source>
        <dbReference type="SAM" id="Phobius"/>
    </source>
</evidence>
<accession>A0A0A6VEU5</accession>
<dbReference type="PANTHER" id="PTHR33931:SF2">
    <property type="entry name" value="HOLIN-LIKE PROTEIN CIDA"/>
    <property type="match status" value="1"/>
</dbReference>
<keyword evidence="2" id="KW-1003">Cell membrane</keyword>
<keyword evidence="3 6" id="KW-0812">Transmembrane</keyword>
<gene>
    <name evidence="8" type="ORF">G4D61_13980</name>
    <name evidence="7" type="ORF">NG54_11640</name>
</gene>
<sequence>MKKGVFFVMQLLLLWALNEVGNLFVGWTHLPIPGNVVGMVLLFILLMTGIVKLHWVDAGGSWLLKHLSFFFIPISVGLMTLGSTFIHSGIILLFILMLSGALGIIGTGISSQLLSKGKEEYHDHHHHAL</sequence>
<keyword evidence="5 6" id="KW-0472">Membrane</keyword>
<feature type="transmembrane region" description="Helical" evidence="6">
    <location>
        <begin position="34"/>
        <end position="55"/>
    </location>
</feature>
<keyword evidence="4 6" id="KW-1133">Transmembrane helix</keyword>
<dbReference type="EMBL" id="JAAIWK010000025">
    <property type="protein sequence ID" value="NEY21054.1"/>
    <property type="molecule type" value="Genomic_DNA"/>
</dbReference>
<organism evidence="7 9">
    <name type="scientific">Heyndrickxia ginsengihumi</name>
    <dbReference type="NCBI Taxonomy" id="363870"/>
    <lineage>
        <taxon>Bacteria</taxon>
        <taxon>Bacillati</taxon>
        <taxon>Bacillota</taxon>
        <taxon>Bacilli</taxon>
        <taxon>Bacillales</taxon>
        <taxon>Bacillaceae</taxon>
        <taxon>Heyndrickxia</taxon>
    </lineage>
</organism>
<dbReference type="EMBL" id="JRUN01000033">
    <property type="protein sequence ID" value="KHD85074.1"/>
    <property type="molecule type" value="Genomic_DNA"/>
</dbReference>
<feature type="transmembrane region" description="Helical" evidence="6">
    <location>
        <begin position="67"/>
        <end position="86"/>
    </location>
</feature>
<evidence type="ECO:0000256" key="5">
    <source>
        <dbReference type="ARBA" id="ARBA00023136"/>
    </source>
</evidence>
<dbReference type="GO" id="GO:0005886">
    <property type="term" value="C:plasma membrane"/>
    <property type="evidence" value="ECO:0007669"/>
    <property type="project" value="UniProtKB-SubCell"/>
</dbReference>
<dbReference type="Proteomes" id="UP000476934">
    <property type="component" value="Unassembled WGS sequence"/>
</dbReference>
<evidence type="ECO:0000313" key="9">
    <source>
        <dbReference type="Proteomes" id="UP000030588"/>
    </source>
</evidence>
<protein>
    <submittedName>
        <fullName evidence="7 8">LrgA</fullName>
    </submittedName>
</protein>
<dbReference type="PANTHER" id="PTHR33931">
    <property type="entry name" value="HOLIN-LIKE PROTEIN CIDA-RELATED"/>
    <property type="match status" value="1"/>
</dbReference>
<dbReference type="Pfam" id="PF03788">
    <property type="entry name" value="LrgA"/>
    <property type="match status" value="1"/>
</dbReference>
<evidence type="ECO:0000256" key="1">
    <source>
        <dbReference type="ARBA" id="ARBA00004651"/>
    </source>
</evidence>
<dbReference type="InterPro" id="IPR005538">
    <property type="entry name" value="LrgA/CidA"/>
</dbReference>
<reference evidence="8" key="2">
    <citation type="submission" date="2020-02" db="EMBL/GenBank/DDBJ databases">
        <authorList>
            <person name="Feng H."/>
        </authorList>
    </citation>
    <scope>NUCLEOTIDE SEQUENCE [LARGE SCALE GENOMIC DNA]</scope>
    <source>
        <strain evidence="8">Gsoil 114</strain>
    </source>
</reference>